<dbReference type="InterPro" id="IPR014284">
    <property type="entry name" value="RNA_pol_sigma-70_dom"/>
</dbReference>
<feature type="domain" description="RNA polymerase sigma-70 region 2" evidence="6">
    <location>
        <begin position="17"/>
        <end position="80"/>
    </location>
</feature>
<dbReference type="GO" id="GO:0016987">
    <property type="term" value="F:sigma factor activity"/>
    <property type="evidence" value="ECO:0007669"/>
    <property type="project" value="UniProtKB-KW"/>
</dbReference>
<dbReference type="Pfam" id="PF04542">
    <property type="entry name" value="Sigma70_r2"/>
    <property type="match status" value="1"/>
</dbReference>
<dbReference type="GO" id="GO:0006352">
    <property type="term" value="P:DNA-templated transcription initiation"/>
    <property type="evidence" value="ECO:0007669"/>
    <property type="project" value="InterPro"/>
</dbReference>
<dbReference type="InterPro" id="IPR039425">
    <property type="entry name" value="RNA_pol_sigma-70-like"/>
</dbReference>
<comment type="similarity">
    <text evidence="1">Belongs to the sigma-70 factor family. ECF subfamily.</text>
</comment>
<evidence type="ECO:0000256" key="2">
    <source>
        <dbReference type="ARBA" id="ARBA00023015"/>
    </source>
</evidence>
<dbReference type="Pfam" id="PF08281">
    <property type="entry name" value="Sigma70_r4_2"/>
    <property type="match status" value="1"/>
</dbReference>
<name>A0A561EPS3_9ACTN</name>
<dbReference type="InterPro" id="IPR036388">
    <property type="entry name" value="WH-like_DNA-bd_sf"/>
</dbReference>
<evidence type="ECO:0000313" key="8">
    <source>
        <dbReference type="EMBL" id="TWE17611.1"/>
    </source>
</evidence>
<evidence type="ECO:0000256" key="3">
    <source>
        <dbReference type="ARBA" id="ARBA00023082"/>
    </source>
</evidence>
<dbReference type="GO" id="GO:0003677">
    <property type="term" value="F:DNA binding"/>
    <property type="evidence" value="ECO:0007669"/>
    <property type="project" value="UniProtKB-KW"/>
</dbReference>
<evidence type="ECO:0000259" key="6">
    <source>
        <dbReference type="Pfam" id="PF04542"/>
    </source>
</evidence>
<dbReference type="NCBIfam" id="TIGR02983">
    <property type="entry name" value="SigE-fam_strep"/>
    <property type="match status" value="1"/>
</dbReference>
<organism evidence="8 9">
    <name type="scientific">Kitasatospora atroaurantiaca</name>
    <dbReference type="NCBI Taxonomy" id="285545"/>
    <lineage>
        <taxon>Bacteria</taxon>
        <taxon>Bacillati</taxon>
        <taxon>Actinomycetota</taxon>
        <taxon>Actinomycetes</taxon>
        <taxon>Kitasatosporales</taxon>
        <taxon>Streptomycetaceae</taxon>
        <taxon>Kitasatospora</taxon>
    </lineage>
</organism>
<evidence type="ECO:0000256" key="1">
    <source>
        <dbReference type="ARBA" id="ARBA00010641"/>
    </source>
</evidence>
<comment type="caution">
    <text evidence="8">The sequence shown here is derived from an EMBL/GenBank/DDBJ whole genome shotgun (WGS) entry which is preliminary data.</text>
</comment>
<dbReference type="SUPFAM" id="SSF88946">
    <property type="entry name" value="Sigma2 domain of RNA polymerase sigma factors"/>
    <property type="match status" value="1"/>
</dbReference>
<dbReference type="PANTHER" id="PTHR43133">
    <property type="entry name" value="RNA POLYMERASE ECF-TYPE SIGMA FACTO"/>
    <property type="match status" value="1"/>
</dbReference>
<dbReference type="SUPFAM" id="SSF88659">
    <property type="entry name" value="Sigma3 and sigma4 domains of RNA polymerase sigma factors"/>
    <property type="match status" value="1"/>
</dbReference>
<dbReference type="OrthoDB" id="3783006at2"/>
<dbReference type="Gene3D" id="1.10.1740.10">
    <property type="match status" value="1"/>
</dbReference>
<dbReference type="InterPro" id="IPR013325">
    <property type="entry name" value="RNA_pol_sigma_r2"/>
</dbReference>
<evidence type="ECO:0000259" key="7">
    <source>
        <dbReference type="Pfam" id="PF08281"/>
    </source>
</evidence>
<dbReference type="Gene3D" id="1.10.10.10">
    <property type="entry name" value="Winged helix-like DNA-binding domain superfamily/Winged helix DNA-binding domain"/>
    <property type="match status" value="1"/>
</dbReference>
<dbReference type="InterPro" id="IPR013249">
    <property type="entry name" value="RNA_pol_sigma70_r4_t2"/>
</dbReference>
<evidence type="ECO:0000313" key="9">
    <source>
        <dbReference type="Proteomes" id="UP000318416"/>
    </source>
</evidence>
<keyword evidence="4" id="KW-0238">DNA-binding</keyword>
<keyword evidence="3" id="KW-0731">Sigma factor</keyword>
<protein>
    <submittedName>
        <fullName evidence="8">RNA polymerase sigma-70 factor (Sigma-E family)</fullName>
    </submittedName>
</protein>
<dbReference type="AlphaFoldDB" id="A0A561EPS3"/>
<feature type="domain" description="RNA polymerase sigma factor 70 region 4 type 2" evidence="7">
    <location>
        <begin position="106"/>
        <end position="155"/>
    </location>
</feature>
<keyword evidence="5" id="KW-0804">Transcription</keyword>
<gene>
    <name evidence="8" type="ORF">FB465_2649</name>
</gene>
<keyword evidence="9" id="KW-1185">Reference proteome</keyword>
<keyword evidence="2" id="KW-0805">Transcription regulation</keyword>
<evidence type="ECO:0000256" key="4">
    <source>
        <dbReference type="ARBA" id="ARBA00023125"/>
    </source>
</evidence>
<dbReference type="InterPro" id="IPR013324">
    <property type="entry name" value="RNA_pol_sigma_r3/r4-like"/>
</dbReference>
<dbReference type="NCBIfam" id="TIGR02937">
    <property type="entry name" value="sigma70-ECF"/>
    <property type="match status" value="1"/>
</dbReference>
<dbReference type="CDD" id="cd06171">
    <property type="entry name" value="Sigma70_r4"/>
    <property type="match status" value="1"/>
</dbReference>
<evidence type="ECO:0000256" key="5">
    <source>
        <dbReference type="ARBA" id="ARBA00023163"/>
    </source>
</evidence>
<accession>A0A561EPS3</accession>
<dbReference type="EMBL" id="VIVR01000001">
    <property type="protein sequence ID" value="TWE17611.1"/>
    <property type="molecule type" value="Genomic_DNA"/>
</dbReference>
<dbReference type="Proteomes" id="UP000318416">
    <property type="component" value="Unassembled WGS sequence"/>
</dbReference>
<dbReference type="PANTHER" id="PTHR43133:SF50">
    <property type="entry name" value="ECF RNA POLYMERASE SIGMA FACTOR SIGM"/>
    <property type="match status" value="1"/>
</dbReference>
<dbReference type="InterPro" id="IPR014325">
    <property type="entry name" value="RNA_pol_sigma-E_actinobac"/>
</dbReference>
<dbReference type="RefSeq" id="WP_145790444.1">
    <property type="nucleotide sequence ID" value="NZ_BAAABR010000081.1"/>
</dbReference>
<proteinExistence type="inferred from homology"/>
<dbReference type="InterPro" id="IPR007627">
    <property type="entry name" value="RNA_pol_sigma70_r2"/>
</dbReference>
<sequence length="171" mass="19344">MAKQSRDAEFTEYVASRGGWLRKVAYLLCSDWHRADDLVQESITKLYTNWHRAGRVENRDGYARTVLVNTFLAEQRSPWWRRARTGAEVAEADVIWNHSDLDTSIDLRDALAALPPRQRATVVLRYYCDMTVDQTAHALGCSTGNVKSQTSRGLDSLRRNLSGRSVEGAQA</sequence>
<reference evidence="8 9" key="1">
    <citation type="submission" date="2019-06" db="EMBL/GenBank/DDBJ databases">
        <title>Sequencing the genomes of 1000 actinobacteria strains.</title>
        <authorList>
            <person name="Klenk H.-P."/>
        </authorList>
    </citation>
    <scope>NUCLEOTIDE SEQUENCE [LARGE SCALE GENOMIC DNA]</scope>
    <source>
        <strain evidence="8 9">DSM 41649</strain>
    </source>
</reference>